<evidence type="ECO:0000313" key="2">
    <source>
        <dbReference type="Proteomes" id="UP000478052"/>
    </source>
</evidence>
<dbReference type="AlphaFoldDB" id="A0A6G0VWA9"/>
<evidence type="ECO:0000313" key="1">
    <source>
        <dbReference type="EMBL" id="KAF0709049.1"/>
    </source>
</evidence>
<reference evidence="1 2" key="1">
    <citation type="submission" date="2019-08" db="EMBL/GenBank/DDBJ databases">
        <title>Whole genome of Aphis craccivora.</title>
        <authorList>
            <person name="Voronova N.V."/>
            <person name="Shulinski R.S."/>
            <person name="Bandarenka Y.V."/>
            <person name="Zhorov D.G."/>
            <person name="Warner D."/>
        </authorList>
    </citation>
    <scope>NUCLEOTIDE SEQUENCE [LARGE SCALE GENOMIC DNA]</scope>
    <source>
        <strain evidence="1">180601</strain>
        <tissue evidence="1">Whole Body</tissue>
    </source>
</reference>
<name>A0A6G0VWA9_APHCR</name>
<protein>
    <submittedName>
        <fullName evidence="1">Uncharacterized protein</fullName>
    </submittedName>
</protein>
<organism evidence="1 2">
    <name type="scientific">Aphis craccivora</name>
    <name type="common">Cowpea aphid</name>
    <dbReference type="NCBI Taxonomy" id="307492"/>
    <lineage>
        <taxon>Eukaryota</taxon>
        <taxon>Metazoa</taxon>
        <taxon>Ecdysozoa</taxon>
        <taxon>Arthropoda</taxon>
        <taxon>Hexapoda</taxon>
        <taxon>Insecta</taxon>
        <taxon>Pterygota</taxon>
        <taxon>Neoptera</taxon>
        <taxon>Paraneoptera</taxon>
        <taxon>Hemiptera</taxon>
        <taxon>Sternorrhyncha</taxon>
        <taxon>Aphidomorpha</taxon>
        <taxon>Aphidoidea</taxon>
        <taxon>Aphididae</taxon>
        <taxon>Aphidini</taxon>
        <taxon>Aphis</taxon>
        <taxon>Aphis</taxon>
    </lineage>
</organism>
<dbReference type="Proteomes" id="UP000478052">
    <property type="component" value="Unassembled WGS sequence"/>
</dbReference>
<dbReference type="OrthoDB" id="6746758at2759"/>
<accession>A0A6G0VWA9</accession>
<comment type="caution">
    <text evidence="1">The sequence shown here is derived from an EMBL/GenBank/DDBJ whole genome shotgun (WGS) entry which is preliminary data.</text>
</comment>
<gene>
    <name evidence="1" type="ORF">FWK35_00026948</name>
</gene>
<dbReference type="EMBL" id="VUJU01012015">
    <property type="protein sequence ID" value="KAF0709049.1"/>
    <property type="molecule type" value="Genomic_DNA"/>
</dbReference>
<keyword evidence="2" id="KW-1185">Reference proteome</keyword>
<proteinExistence type="predicted"/>
<sequence length="267" mass="30917">MYLILFFFKTVHLFQVEIYVVLHVLKFVIWILFQTLSRKIVKAALQLPTSTIHKLTTVPLVEIGLNNIIFNKIMEQKSGPILSDNLSTSIESRNTTEWLPRNLNYESDTSSSSKTQNPVNFDFDNVVVDPVSTENSMDFIPWSIENQNTQTTVEEVLVVGMEGVRPKRKINIREITKLEKSKGVGKKLQPNPCANKKYRNNSKRNVTKEYTLPFENYRKNIDDLIQKLPAVKSHYCRAPSNKKYLPAEMGNLSRLYEVYKFSLPQKR</sequence>